<evidence type="ECO:0000256" key="3">
    <source>
        <dbReference type="RuleBase" id="RU000552"/>
    </source>
</evidence>
<evidence type="ECO:0000256" key="2">
    <source>
        <dbReference type="PROSITE-ProRule" id="PRU00808"/>
    </source>
</evidence>
<comment type="subunit">
    <text evidence="3">The 20S proteasome core is composed of 14 alpha and 14 beta subunits that assemble into four stacked heptameric rings, resulting in a barrel-shaped structure. The two inner rings, each composed of seven catalytic beta subunits, are sandwiched by two outer rings, each composed of seven alpha subunits. The catalytic chamber with the active sites is on the inside of the barrel. Has a gated structure, the ends of the cylinder being occluded by the N-termini of the alpha-subunits. Is capped at one or both ends by the proteasome regulatory ATPase, PAN.</text>
</comment>
<dbReference type="AlphaFoldDB" id="A0A7D5P2F9"/>
<dbReference type="InterPro" id="IPR023332">
    <property type="entry name" value="Proteasome_alpha-type"/>
</dbReference>
<reference evidence="5 6" key="1">
    <citation type="submission" date="2020-07" db="EMBL/GenBank/DDBJ databases">
        <title>Halosimplex pelagicum sp. nov. and Halosimplex rubrum sp. nov., isolated from salted brown alga Laminaria, and emended description of the genus Halosimplex.</title>
        <authorList>
            <person name="Cui H."/>
        </authorList>
    </citation>
    <scope>NUCLEOTIDE SEQUENCE [LARGE SCALE GENOMIC DNA]</scope>
    <source>
        <strain evidence="5 6">R27</strain>
    </source>
</reference>
<protein>
    <recommendedName>
        <fullName evidence="3">Proteasome subunit alpha</fullName>
    </recommendedName>
</protein>
<comment type="similarity">
    <text evidence="2 3">Belongs to the peptidase T1A family.</text>
</comment>
<dbReference type="InterPro" id="IPR000426">
    <property type="entry name" value="Proteasome_asu_N"/>
</dbReference>
<dbReference type="Gene3D" id="3.60.20.10">
    <property type="entry name" value="Glutamine Phosphoribosylpyrophosphate, subunit 1, domain 1"/>
    <property type="match status" value="1"/>
</dbReference>
<dbReference type="InterPro" id="IPR050115">
    <property type="entry name" value="Proteasome_alpha"/>
</dbReference>
<dbReference type="OrthoDB" id="9421at2157"/>
<evidence type="ECO:0000313" key="5">
    <source>
        <dbReference type="EMBL" id="QLH79286.1"/>
    </source>
</evidence>
<dbReference type="GO" id="GO:0006511">
    <property type="term" value="P:ubiquitin-dependent protein catabolic process"/>
    <property type="evidence" value="ECO:0007669"/>
    <property type="project" value="InterPro"/>
</dbReference>
<dbReference type="SMART" id="SM00948">
    <property type="entry name" value="Proteasome_A_N"/>
    <property type="match status" value="1"/>
</dbReference>
<evidence type="ECO:0000313" key="6">
    <source>
        <dbReference type="Proteomes" id="UP000509667"/>
    </source>
</evidence>
<dbReference type="GO" id="GO:0004175">
    <property type="term" value="F:endopeptidase activity"/>
    <property type="evidence" value="ECO:0007669"/>
    <property type="project" value="UniProtKB-ARBA"/>
</dbReference>
<feature type="domain" description="Proteasome alpha-type subunits" evidence="4">
    <location>
        <begin position="9"/>
        <end position="31"/>
    </location>
</feature>
<dbReference type="Pfam" id="PF00227">
    <property type="entry name" value="Proteasome"/>
    <property type="match status" value="1"/>
</dbReference>
<dbReference type="Proteomes" id="UP000509667">
    <property type="component" value="Chromosome"/>
</dbReference>
<dbReference type="RefSeq" id="WP_179909154.1">
    <property type="nucleotide sequence ID" value="NZ_CP058910.1"/>
</dbReference>
<keyword evidence="5" id="KW-0378">Hydrolase</keyword>
<dbReference type="PROSITE" id="PS51475">
    <property type="entry name" value="PROTEASOME_ALPHA_2"/>
    <property type="match status" value="1"/>
</dbReference>
<dbReference type="SUPFAM" id="SSF56235">
    <property type="entry name" value="N-terminal nucleophile aminohydrolases (Ntn hydrolases)"/>
    <property type="match status" value="1"/>
</dbReference>
<organism evidence="5 6">
    <name type="scientific">Halosimplex rubrum</name>
    <dbReference type="NCBI Taxonomy" id="869889"/>
    <lineage>
        <taxon>Archaea</taxon>
        <taxon>Methanobacteriati</taxon>
        <taxon>Methanobacteriota</taxon>
        <taxon>Stenosarchaea group</taxon>
        <taxon>Halobacteria</taxon>
        <taxon>Halobacteriales</taxon>
        <taxon>Haloarculaceae</taxon>
        <taxon>Halosimplex</taxon>
    </lineage>
</organism>
<dbReference type="InterPro" id="IPR029055">
    <property type="entry name" value="Ntn_hydrolases_N"/>
</dbReference>
<evidence type="ECO:0000256" key="1">
    <source>
        <dbReference type="ARBA" id="ARBA00022942"/>
    </source>
</evidence>
<accession>A0A7D5P2F9</accession>
<dbReference type="KEGG" id="hrr:HZS55_19185"/>
<proteinExistence type="inferred from homology"/>
<dbReference type="Pfam" id="PF10584">
    <property type="entry name" value="Proteasome_A_N"/>
    <property type="match status" value="1"/>
</dbReference>
<evidence type="ECO:0000259" key="4">
    <source>
        <dbReference type="PROSITE" id="PS00388"/>
    </source>
</evidence>
<keyword evidence="1 2" id="KW-0647">Proteasome</keyword>
<comment type="function">
    <text evidence="3">Component of the proteasome core, a large protease complex with broad specificity involved in protein degradation.</text>
</comment>
<dbReference type="GO" id="GO:0005737">
    <property type="term" value="C:cytoplasm"/>
    <property type="evidence" value="ECO:0007669"/>
    <property type="project" value="UniProtKB-SubCell"/>
</dbReference>
<dbReference type="NCBIfam" id="NF003075">
    <property type="entry name" value="PRK03996.1"/>
    <property type="match status" value="1"/>
</dbReference>
<gene>
    <name evidence="5" type="ORF">HZS55_19185</name>
</gene>
<dbReference type="GO" id="GO:0019773">
    <property type="term" value="C:proteasome core complex, alpha-subunit complex"/>
    <property type="evidence" value="ECO:0007669"/>
    <property type="project" value="UniProtKB-UniRule"/>
</dbReference>
<name>A0A7D5P2F9_9EURY</name>
<dbReference type="GeneID" id="56080034"/>
<comment type="subcellular location">
    <subcellularLocation>
        <location evidence="3">Cytoplasm</location>
    </subcellularLocation>
</comment>
<dbReference type="InterPro" id="IPR001353">
    <property type="entry name" value="Proteasome_sua/b"/>
</dbReference>
<dbReference type="EMBL" id="CP058910">
    <property type="protein sequence ID" value="QLH79286.1"/>
    <property type="molecule type" value="Genomic_DNA"/>
</dbReference>
<dbReference type="PROSITE" id="PS00388">
    <property type="entry name" value="PROTEASOME_ALPHA_1"/>
    <property type="match status" value="1"/>
</dbReference>
<sequence length="252" mass="26565">MQSNDQRAYDRGVTVFSPDGRLYQVEYAREAVKRGSPAVGVATDDGVVFVAHARPRSPLMEADSIEKVHDLDGRLGVATAGHVADARRLVDFGRQFAQRERLRYGEPPGVEPLAKAVAAQIQESTQTGGTRPFGAALLVGGVPAVSQVAGEAADPDPRLYEIDPSGTPTEWRATAVGRGSDDIRERLEAEYSPGLDIGAGVSLALTALAEGVDEAPTPEEIDVAVLDRDGFGAFDRDRRASALADAGLDGAS</sequence>
<keyword evidence="6" id="KW-1185">Reference proteome</keyword>
<dbReference type="PANTHER" id="PTHR11599">
    <property type="entry name" value="PROTEASOME SUBUNIT ALPHA/BETA"/>
    <property type="match status" value="1"/>
</dbReference>